<reference evidence="14" key="1">
    <citation type="submission" date="2025-08" db="UniProtKB">
        <authorList>
            <consortium name="RefSeq"/>
        </authorList>
    </citation>
    <scope>IDENTIFICATION</scope>
    <source>
        <tissue evidence="14">Spleen</tissue>
    </source>
</reference>
<dbReference type="GO" id="GO:0007204">
    <property type="term" value="P:positive regulation of cytosolic calcium ion concentration"/>
    <property type="evidence" value="ECO:0007669"/>
    <property type="project" value="TreeGrafter"/>
</dbReference>
<dbReference type="GO" id="GO:0072562">
    <property type="term" value="C:blood microparticle"/>
    <property type="evidence" value="ECO:0007669"/>
    <property type="project" value="TreeGrafter"/>
</dbReference>
<evidence type="ECO:0000256" key="3">
    <source>
        <dbReference type="ARBA" id="ARBA00022525"/>
    </source>
</evidence>
<dbReference type="PROSITE" id="PS00947">
    <property type="entry name" value="CATHELICIDINS_2"/>
    <property type="match status" value="1"/>
</dbReference>
<dbReference type="GO" id="GO:0007162">
    <property type="term" value="P:negative regulation of cell adhesion"/>
    <property type="evidence" value="ECO:0007669"/>
    <property type="project" value="UniProtKB-ARBA"/>
</dbReference>
<dbReference type="PANTHER" id="PTHR13814:SF12">
    <property type="entry name" value="KININOGEN-1"/>
    <property type="match status" value="1"/>
</dbReference>
<keyword evidence="9" id="KW-1015">Disulfide bond</keyword>
<feature type="region of interest" description="Disordered" evidence="11">
    <location>
        <begin position="417"/>
        <end position="624"/>
    </location>
</feature>
<dbReference type="GO" id="GO:0006952">
    <property type="term" value="P:defense response"/>
    <property type="evidence" value="ECO:0007669"/>
    <property type="project" value="InterPro"/>
</dbReference>
<keyword evidence="6" id="KW-0732">Signal</keyword>
<feature type="domain" description="Cystatin kininogen-type" evidence="12">
    <location>
        <begin position="59"/>
        <end position="163"/>
    </location>
</feature>
<evidence type="ECO:0000256" key="8">
    <source>
        <dbReference type="ARBA" id="ARBA00022858"/>
    </source>
</evidence>
<dbReference type="CDD" id="cd00042">
    <property type="entry name" value="CY"/>
    <property type="match status" value="3"/>
</dbReference>
<dbReference type="FunCoup" id="A0A6P5KHZ6">
    <property type="interactions" value="760"/>
</dbReference>
<dbReference type="FunFam" id="3.10.450.10:FF:000008">
    <property type="entry name" value="Kininogen 1"/>
    <property type="match status" value="1"/>
</dbReference>
<evidence type="ECO:0000256" key="1">
    <source>
        <dbReference type="ARBA" id="ARBA00004239"/>
    </source>
</evidence>
<evidence type="ECO:0000256" key="4">
    <source>
        <dbReference type="ARBA" id="ARBA00022690"/>
    </source>
</evidence>
<sequence>MAMLLNAALGVVCRQKSSRCSLGSQRGGRQLRMELAAILLLVAIQLNVQVVSQVKDVACDDNDVFQAVDVALTKYNNQKSSGPQFVLYRIITASLTDSSERTFTITYEIRESNCMIETGKNWKECSYKDSAEWKQGECTAIVKSQNGKEFKVIEQNCHIIPAHDVVVAVHSPCLGCFNPISTNHSDLEEILKHGLQSFNEKSKHEYLFALKEVMNASRQVVNGWNYKIQYSIVQTDCSKKEDGQLSDKCKPTPQGEISVCSDFTYVDPQMKISIVSQACNPGSDSASSVTQKMSVYSPELKEPLRHSLEKINSENKNNFYFKMETIEKAESPAGPGPKYIIEFLIKETECSKEKDKYSEDCAFKESGDGLKCIANVSVEDEGTFNPTVRCEHPTEMLMKRPPGFSPFRAAAVIPEMEGAEAPSEPQTSDMTDQEEAQGPGKEQGLTRSFGPGHQKEHNSGHGHKDHRGLGLGHKHEHAHSQGHGHRHKHKHGEGHRKHEKKGKKSPGSWTDRYLDSPAKENSPSKTQEETQGPPPLLSSALQEVTITPSDFQDLDLLDLNPTNPPSEPKTDEKTKETAGEEEYTDDDWIPDIPIQPKSSLFTLVPDFPEPPAPKCPGRPWKPIDVMDPVKEESQYMDFDLSDALEFGKK</sequence>
<dbReference type="Gene3D" id="3.10.450.10">
    <property type="match status" value="3"/>
</dbReference>
<evidence type="ECO:0000256" key="11">
    <source>
        <dbReference type="SAM" id="MobiDB-lite"/>
    </source>
</evidence>
<feature type="compositionally biased region" description="Acidic residues" evidence="11">
    <location>
        <begin position="579"/>
        <end position="589"/>
    </location>
</feature>
<organism evidence="13 14">
    <name type="scientific">Phascolarctos cinereus</name>
    <name type="common">Koala</name>
    <dbReference type="NCBI Taxonomy" id="38626"/>
    <lineage>
        <taxon>Eukaryota</taxon>
        <taxon>Metazoa</taxon>
        <taxon>Chordata</taxon>
        <taxon>Craniata</taxon>
        <taxon>Vertebrata</taxon>
        <taxon>Euteleostomi</taxon>
        <taxon>Mammalia</taxon>
        <taxon>Metatheria</taxon>
        <taxon>Diprotodontia</taxon>
        <taxon>Phascolarctidae</taxon>
        <taxon>Phascolarctos</taxon>
    </lineage>
</organism>
<evidence type="ECO:0000256" key="5">
    <source>
        <dbReference type="ARBA" id="ARBA00022704"/>
    </source>
</evidence>
<keyword evidence="3" id="KW-0964">Secreted</keyword>
<dbReference type="CTD" id="3827"/>
<keyword evidence="5" id="KW-0789">Thiol protease inhibitor</keyword>
<keyword evidence="10" id="KW-0325">Glycoprotein</keyword>
<evidence type="ECO:0000256" key="6">
    <source>
        <dbReference type="ARBA" id="ARBA00022729"/>
    </source>
</evidence>
<dbReference type="SUPFAM" id="SSF54403">
    <property type="entry name" value="Cystatin/monellin"/>
    <property type="match status" value="3"/>
</dbReference>
<evidence type="ECO:0000256" key="10">
    <source>
        <dbReference type="ARBA" id="ARBA00023180"/>
    </source>
</evidence>
<dbReference type="GO" id="GO:0004869">
    <property type="term" value="F:cysteine-type endopeptidase inhibitor activity"/>
    <property type="evidence" value="ECO:0007669"/>
    <property type="project" value="UniProtKB-KW"/>
</dbReference>
<dbReference type="InterPro" id="IPR027358">
    <property type="entry name" value="Kininogen-type_cystatin_dom"/>
</dbReference>
<dbReference type="Pfam" id="PF00031">
    <property type="entry name" value="Cystatin"/>
    <property type="match status" value="3"/>
</dbReference>
<dbReference type="InterPro" id="IPR018216">
    <property type="entry name" value="Cathelicidin_CS"/>
</dbReference>
<evidence type="ECO:0000313" key="14">
    <source>
        <dbReference type="RefSeq" id="XP_020844609.1"/>
    </source>
</evidence>
<feature type="domain" description="Cystatin kininogen-type" evidence="12">
    <location>
        <begin position="182"/>
        <end position="285"/>
    </location>
</feature>
<evidence type="ECO:0000259" key="12">
    <source>
        <dbReference type="PROSITE" id="PS51647"/>
    </source>
</evidence>
<evidence type="ECO:0000256" key="2">
    <source>
        <dbReference type="ARBA" id="ARBA00022429"/>
    </source>
</evidence>
<dbReference type="InterPro" id="IPR050735">
    <property type="entry name" value="Kininogen_Fetuin_HRG"/>
</dbReference>
<feature type="compositionally biased region" description="Basic residues" evidence="11">
    <location>
        <begin position="460"/>
        <end position="504"/>
    </location>
</feature>
<keyword evidence="2" id="KW-0840">Vasodilator</keyword>
<protein>
    <submittedName>
        <fullName evidence="14">Kininogen-1 isoform X1</fullName>
    </submittedName>
</protein>
<evidence type="ECO:0000313" key="13">
    <source>
        <dbReference type="Proteomes" id="UP000515140"/>
    </source>
</evidence>
<dbReference type="PROSITE" id="PS51647">
    <property type="entry name" value="CYSTATIN_KININOGEN"/>
    <property type="match status" value="2"/>
</dbReference>
<dbReference type="GO" id="GO:0045861">
    <property type="term" value="P:negative regulation of proteolysis"/>
    <property type="evidence" value="ECO:0007669"/>
    <property type="project" value="UniProtKB-ARBA"/>
</dbReference>
<dbReference type="GO" id="GO:0042311">
    <property type="term" value="P:vasodilation"/>
    <property type="evidence" value="ECO:0007669"/>
    <property type="project" value="UniProtKB-KW"/>
</dbReference>
<evidence type="ECO:0000256" key="7">
    <source>
        <dbReference type="ARBA" id="ARBA00022737"/>
    </source>
</evidence>
<dbReference type="PANTHER" id="PTHR13814">
    <property type="entry name" value="FETUIN"/>
    <property type="match status" value="1"/>
</dbReference>
<dbReference type="SMART" id="SM00043">
    <property type="entry name" value="CY"/>
    <property type="match status" value="3"/>
</dbReference>
<feature type="compositionally biased region" description="Polar residues" evidence="11">
    <location>
        <begin position="539"/>
        <end position="550"/>
    </location>
</feature>
<feature type="compositionally biased region" description="Pro residues" evidence="11">
    <location>
        <begin position="607"/>
        <end position="616"/>
    </location>
</feature>
<dbReference type="GeneID" id="110210135"/>
<keyword evidence="13" id="KW-1185">Reference proteome</keyword>
<dbReference type="KEGG" id="pcw:110210135"/>
<dbReference type="FunFam" id="3.10.450.10:FF:000002">
    <property type="entry name" value="Kininogen 1"/>
    <property type="match status" value="2"/>
</dbReference>
<dbReference type="Proteomes" id="UP000515140">
    <property type="component" value="Unplaced"/>
</dbReference>
<dbReference type="GO" id="GO:0030195">
    <property type="term" value="P:negative regulation of blood coagulation"/>
    <property type="evidence" value="ECO:0007669"/>
    <property type="project" value="TreeGrafter"/>
</dbReference>
<proteinExistence type="predicted"/>
<keyword evidence="4" id="KW-0646">Protease inhibitor</keyword>
<name>A0A6P5KHZ6_PHACI</name>
<dbReference type="InParanoid" id="A0A6P5KHZ6"/>
<evidence type="ECO:0000256" key="9">
    <source>
        <dbReference type="ARBA" id="ARBA00023157"/>
    </source>
</evidence>
<keyword evidence="8" id="KW-0838">Vasoactive</keyword>
<feature type="compositionally biased region" description="Basic and acidic residues" evidence="11">
    <location>
        <begin position="568"/>
        <end position="578"/>
    </location>
</feature>
<gene>
    <name evidence="14" type="primary">KNG1</name>
</gene>
<keyword evidence="7" id="KW-0677">Repeat</keyword>
<dbReference type="InterPro" id="IPR000010">
    <property type="entry name" value="Cystatin_dom"/>
</dbReference>
<dbReference type="RefSeq" id="XP_020844609.1">
    <property type="nucleotide sequence ID" value="XM_020988950.1"/>
</dbReference>
<comment type="subcellular location">
    <subcellularLocation>
        <location evidence="1">Secreted</location>
        <location evidence="1">Extracellular space</location>
    </subcellularLocation>
</comment>
<dbReference type="InterPro" id="IPR046350">
    <property type="entry name" value="Cystatin_sf"/>
</dbReference>
<dbReference type="AlphaFoldDB" id="A0A6P5KHZ6"/>
<accession>A0A6P5KHZ6</accession>